<evidence type="ECO:0000256" key="3">
    <source>
        <dbReference type="ARBA" id="ARBA00021377"/>
    </source>
</evidence>
<organism evidence="10 11">
    <name type="scientific">Zophobas morio</name>
    <dbReference type="NCBI Taxonomy" id="2755281"/>
    <lineage>
        <taxon>Eukaryota</taxon>
        <taxon>Metazoa</taxon>
        <taxon>Ecdysozoa</taxon>
        <taxon>Arthropoda</taxon>
        <taxon>Hexapoda</taxon>
        <taxon>Insecta</taxon>
        <taxon>Pterygota</taxon>
        <taxon>Neoptera</taxon>
        <taxon>Endopterygota</taxon>
        <taxon>Coleoptera</taxon>
        <taxon>Polyphaga</taxon>
        <taxon>Cucujiformia</taxon>
        <taxon>Tenebrionidae</taxon>
        <taxon>Zophobas</taxon>
    </lineage>
</organism>
<dbReference type="InterPro" id="IPR039974">
    <property type="entry name" value="Splicing_factor_SLU7"/>
</dbReference>
<sequence>MNSIMVKISCDSPWDTTRDASAQLNAWEAYERGVDVHLLAEPKKLELLQKEYEKEEEQFKLKGVQGNILEKYGGEEHLEAPPETLLLEQTNERLR</sequence>
<dbReference type="PANTHER" id="PTHR12942">
    <property type="entry name" value="STEP II SPLICING FACTOR SLU7"/>
    <property type="match status" value="1"/>
</dbReference>
<comment type="similarity">
    <text evidence="2 8">Belongs to the SLU7 family.</text>
</comment>
<evidence type="ECO:0000256" key="6">
    <source>
        <dbReference type="ARBA" id="ARBA00023187"/>
    </source>
</evidence>
<keyword evidence="11" id="KW-1185">Reference proteome</keyword>
<evidence type="ECO:0000256" key="5">
    <source>
        <dbReference type="ARBA" id="ARBA00022728"/>
    </source>
</evidence>
<dbReference type="GO" id="GO:0000398">
    <property type="term" value="P:mRNA splicing, via spliceosome"/>
    <property type="evidence" value="ECO:0007669"/>
    <property type="project" value="UniProtKB-UniRule"/>
</dbReference>
<accession>A0AA38II96</accession>
<reference evidence="10" key="1">
    <citation type="journal article" date="2023" name="G3 (Bethesda)">
        <title>Whole genome assemblies of Zophobas morio and Tenebrio molitor.</title>
        <authorList>
            <person name="Kaur S."/>
            <person name="Stinson S.A."/>
            <person name="diCenzo G.C."/>
        </authorList>
    </citation>
    <scope>NUCLEOTIDE SEQUENCE</scope>
    <source>
        <strain evidence="10">QUZm001</strain>
    </source>
</reference>
<keyword evidence="7 8" id="KW-0539">Nucleus</keyword>
<dbReference type="PANTHER" id="PTHR12942:SF2">
    <property type="entry name" value="PRE-MRNA-SPLICING FACTOR SLU7"/>
    <property type="match status" value="1"/>
</dbReference>
<evidence type="ECO:0000256" key="4">
    <source>
        <dbReference type="ARBA" id="ARBA00022664"/>
    </source>
</evidence>
<dbReference type="GO" id="GO:0030628">
    <property type="term" value="F:pre-mRNA 3'-splice site binding"/>
    <property type="evidence" value="ECO:0007669"/>
    <property type="project" value="UniProtKB-UniRule"/>
</dbReference>
<evidence type="ECO:0000313" key="11">
    <source>
        <dbReference type="Proteomes" id="UP001168821"/>
    </source>
</evidence>
<evidence type="ECO:0000256" key="7">
    <source>
        <dbReference type="ARBA" id="ARBA00023242"/>
    </source>
</evidence>
<name>A0AA38II96_9CUCU</name>
<gene>
    <name evidence="10" type="ORF">Zmor_013374</name>
</gene>
<dbReference type="InterPro" id="IPR021715">
    <property type="entry name" value="Slu7_dom"/>
</dbReference>
<evidence type="ECO:0000256" key="1">
    <source>
        <dbReference type="ARBA" id="ARBA00004123"/>
    </source>
</evidence>
<keyword evidence="5 8" id="KW-0747">Spliceosome</keyword>
<dbReference type="GO" id="GO:0005681">
    <property type="term" value="C:spliceosomal complex"/>
    <property type="evidence" value="ECO:0007669"/>
    <property type="project" value="UniProtKB-UniRule"/>
</dbReference>
<proteinExistence type="inferred from homology"/>
<evidence type="ECO:0000256" key="8">
    <source>
        <dbReference type="RuleBase" id="RU367071"/>
    </source>
</evidence>
<dbReference type="AlphaFoldDB" id="A0AA38II96"/>
<comment type="subunit">
    <text evidence="8">Associated with the spliceosome.</text>
</comment>
<comment type="subcellular location">
    <subcellularLocation>
        <location evidence="1 8">Nucleus</location>
    </subcellularLocation>
</comment>
<dbReference type="Proteomes" id="UP001168821">
    <property type="component" value="Unassembled WGS sequence"/>
</dbReference>
<keyword evidence="4 8" id="KW-0507">mRNA processing</keyword>
<dbReference type="Pfam" id="PF11708">
    <property type="entry name" value="Slu7"/>
    <property type="match status" value="1"/>
</dbReference>
<evidence type="ECO:0000313" key="10">
    <source>
        <dbReference type="EMBL" id="KAJ3654164.1"/>
    </source>
</evidence>
<evidence type="ECO:0000256" key="2">
    <source>
        <dbReference type="ARBA" id="ARBA00007203"/>
    </source>
</evidence>
<protein>
    <recommendedName>
        <fullName evidence="3 8">Pre-mRNA-splicing factor SLU7</fullName>
    </recommendedName>
</protein>
<evidence type="ECO:0000259" key="9">
    <source>
        <dbReference type="Pfam" id="PF11708"/>
    </source>
</evidence>
<comment type="caution">
    <text evidence="10">The sequence shown here is derived from an EMBL/GenBank/DDBJ whole genome shotgun (WGS) entry which is preliminary data.</text>
</comment>
<comment type="function">
    <text evidence="8">Involved in pre-mRNA splicing.</text>
</comment>
<dbReference type="EMBL" id="JALNTZ010000004">
    <property type="protein sequence ID" value="KAJ3654164.1"/>
    <property type="molecule type" value="Genomic_DNA"/>
</dbReference>
<keyword evidence="6 8" id="KW-0508">mRNA splicing</keyword>
<feature type="domain" description="Pre-mRNA-splicing factor SLU7" evidence="9">
    <location>
        <begin position="16"/>
        <end position="92"/>
    </location>
</feature>